<comment type="caution">
    <text evidence="3">The sequence shown here is derived from an EMBL/GenBank/DDBJ whole genome shotgun (WGS) entry which is preliminary data.</text>
</comment>
<dbReference type="Proteomes" id="UP000193920">
    <property type="component" value="Unassembled WGS sequence"/>
</dbReference>
<dbReference type="EMBL" id="MCOG01000253">
    <property type="protein sequence ID" value="ORY22073.1"/>
    <property type="molecule type" value="Genomic_DNA"/>
</dbReference>
<dbReference type="AlphaFoldDB" id="A0A1Y2AHL1"/>
<dbReference type="STRING" id="1754190.A0A1Y2AHL1"/>
<dbReference type="OrthoDB" id="10657910at2759"/>
<proteinExistence type="predicted"/>
<name>A0A1Y2AHL1_9FUNG</name>
<keyword evidence="1" id="KW-0175">Coiled coil</keyword>
<evidence type="ECO:0000313" key="4">
    <source>
        <dbReference type="Proteomes" id="UP000193920"/>
    </source>
</evidence>
<feature type="compositionally biased region" description="Polar residues" evidence="2">
    <location>
        <begin position="127"/>
        <end position="136"/>
    </location>
</feature>
<feature type="compositionally biased region" description="Low complexity" evidence="2">
    <location>
        <begin position="113"/>
        <end position="126"/>
    </location>
</feature>
<accession>A0A1Y2AHL1</accession>
<feature type="coiled-coil region" evidence="1">
    <location>
        <begin position="275"/>
        <end position="323"/>
    </location>
</feature>
<evidence type="ECO:0000256" key="1">
    <source>
        <dbReference type="SAM" id="Coils"/>
    </source>
</evidence>
<evidence type="ECO:0000256" key="2">
    <source>
        <dbReference type="SAM" id="MobiDB-lite"/>
    </source>
</evidence>
<gene>
    <name evidence="3" type="ORF">LY90DRAFT_515698</name>
</gene>
<protein>
    <submittedName>
        <fullName evidence="3">Uncharacterized protein</fullName>
    </submittedName>
</protein>
<organism evidence="3 4">
    <name type="scientific">Neocallimastix californiae</name>
    <dbReference type="NCBI Taxonomy" id="1754190"/>
    <lineage>
        <taxon>Eukaryota</taxon>
        <taxon>Fungi</taxon>
        <taxon>Fungi incertae sedis</taxon>
        <taxon>Chytridiomycota</taxon>
        <taxon>Chytridiomycota incertae sedis</taxon>
        <taxon>Neocallimastigomycetes</taxon>
        <taxon>Neocallimastigales</taxon>
        <taxon>Neocallimastigaceae</taxon>
        <taxon>Neocallimastix</taxon>
    </lineage>
</organism>
<reference evidence="3 4" key="1">
    <citation type="submission" date="2016-08" db="EMBL/GenBank/DDBJ databases">
        <title>A Parts List for Fungal Cellulosomes Revealed by Comparative Genomics.</title>
        <authorList>
            <consortium name="DOE Joint Genome Institute"/>
            <person name="Haitjema C.H."/>
            <person name="Gilmore S.P."/>
            <person name="Henske J.K."/>
            <person name="Solomon K.V."/>
            <person name="De Groot R."/>
            <person name="Kuo A."/>
            <person name="Mondo S.J."/>
            <person name="Salamov A.A."/>
            <person name="Labutti K."/>
            <person name="Zhao Z."/>
            <person name="Chiniquy J."/>
            <person name="Barry K."/>
            <person name="Brewer H.M."/>
            <person name="Purvine S.O."/>
            <person name="Wright A.T."/>
            <person name="Boxma B."/>
            <person name="Van Alen T."/>
            <person name="Hackstein J.H."/>
            <person name="Baker S.E."/>
            <person name="Grigoriev I.V."/>
            <person name="O'Malley M.A."/>
        </authorList>
    </citation>
    <scope>NUCLEOTIDE SEQUENCE [LARGE SCALE GENOMIC DNA]</scope>
    <source>
        <strain evidence="3 4">G1</strain>
    </source>
</reference>
<keyword evidence="4" id="KW-1185">Reference proteome</keyword>
<evidence type="ECO:0000313" key="3">
    <source>
        <dbReference type="EMBL" id="ORY22073.1"/>
    </source>
</evidence>
<sequence length="339" mass="40250">MKKTNLKDDIIESIRKKLEEDFNRDVIDLANEVQQIEIFDPKIDELFKTIFGSPLHTDITKRFLNDLINLGIEDDFIINFLDKENLFSEYDPNQKRPIVDINIEIKSKQSKINTQNNNQEASSSNSKTAIQQTGQIKRNKDLPTKVLVEMQVFNDSNFFTRIIYNVFKQFTNLYHRGDEFIKNMKILKFILLNSRFDIDNFDDKIDKNLWIAFLKCITYELAKFNIQGEEKSYRIPISLLTTEFVEKISRIEEIKKAIDICKKEKPRKYEKFQNLFSVDIKVNELENQIDQLKKENDNLQNENNNLQNKNYNLQKEIEELKRKYEGNGNTSNKLQKYTN</sequence>
<feature type="region of interest" description="Disordered" evidence="2">
    <location>
        <begin position="110"/>
        <end position="136"/>
    </location>
</feature>